<feature type="domain" description="DUF7883" evidence="1">
    <location>
        <begin position="305"/>
        <end position="399"/>
    </location>
</feature>
<evidence type="ECO:0000313" key="3">
    <source>
        <dbReference type="Proteomes" id="UP000031737"/>
    </source>
</evidence>
<dbReference type="OrthoDB" id="272226at2759"/>
<keyword evidence="3" id="KW-1185">Reference proteome</keyword>
<protein>
    <recommendedName>
        <fullName evidence="1">DUF7883 domain-containing protein</fullName>
    </recommendedName>
</protein>
<dbReference type="InterPro" id="IPR057205">
    <property type="entry name" value="DUF7883"/>
</dbReference>
<dbReference type="Pfam" id="PF25367">
    <property type="entry name" value="DUF7883"/>
    <property type="match status" value="1"/>
</dbReference>
<accession>A0A061J1V4</accession>
<dbReference type="EMBL" id="AUPL01003994">
    <property type="protein sequence ID" value="ESL08305.1"/>
    <property type="molecule type" value="Genomic_DNA"/>
</dbReference>
<evidence type="ECO:0000259" key="1">
    <source>
        <dbReference type="Pfam" id="PF25367"/>
    </source>
</evidence>
<proteinExistence type="predicted"/>
<gene>
    <name evidence="2" type="ORF">TRSC58_03994</name>
</gene>
<reference evidence="2 3" key="1">
    <citation type="submission" date="2013-07" db="EMBL/GenBank/DDBJ databases">
        <authorList>
            <person name="Stoco P.H."/>
            <person name="Wagner G."/>
            <person name="Gerber A."/>
            <person name="Zaha A."/>
            <person name="Thompson C."/>
            <person name="Bartholomeu D.C."/>
            <person name="Luckemeyer D.D."/>
            <person name="Bahia D."/>
            <person name="Loreto E."/>
            <person name="Prestes E.B."/>
            <person name="Lima F.M."/>
            <person name="Rodrigues-Luiz G."/>
            <person name="Vallejo G.A."/>
            <person name="Filho J.F."/>
            <person name="Monteiro K.M."/>
            <person name="Tyler K.M."/>
            <person name="de Almeida L.G."/>
            <person name="Ortiz M.F."/>
            <person name="Siervo M.A."/>
            <person name="de Moraes M.H."/>
            <person name="Cunha O.L."/>
            <person name="Mendonca-Neto R."/>
            <person name="Silva R."/>
            <person name="Teixeira S.M."/>
            <person name="Murta S.M."/>
            <person name="Sincero T.C."/>
            <person name="Mendes T.A."/>
            <person name="Urmenyi T.P."/>
            <person name="Silva V.G."/>
            <person name="da Rocha W.D."/>
            <person name="Andersson B."/>
            <person name="Romanha A.J."/>
            <person name="Steindel M."/>
            <person name="de Vasconcelos A.T."/>
            <person name="Grisard E.C."/>
        </authorList>
    </citation>
    <scope>NUCLEOTIDE SEQUENCE [LARGE SCALE GENOMIC DNA]</scope>
    <source>
        <strain evidence="2 3">SC58</strain>
    </source>
</reference>
<name>A0A061J1V4_TRYRA</name>
<dbReference type="AlphaFoldDB" id="A0A061J1V4"/>
<dbReference type="VEuPathDB" id="TriTrypDB:TRSC58_03994"/>
<comment type="caution">
    <text evidence="2">The sequence shown here is derived from an EMBL/GenBank/DDBJ whole genome shotgun (WGS) entry which is preliminary data.</text>
</comment>
<sequence length="660" mass="74026">MRSFFSHVRVTACGALQCATRWHLTSQEDETLSDHTRCMLRRYGAMPLPRITALLSDELLNILSNVSGGLRRYLQERPSRFRVEVLPSGVTVVMLATELRGVGPGLPIVAQVLAHLAVSPQQQMSVSQLFCALPALEQRRCGNELYLESFLLQHSSLVTVQNGVVKAAPTSFMQQKGILAAPPPPPSLPSPVRAMKMQQPVPEPPVSSNTVAEDAKMNKLMALLQKAVPFSYYVPLSFIMRHSRSYMCFSPGMPVEDILEELRRVPATILDCRVIGDDANDIFLRMMDAECRPYVNDETRLSSNYEVLSLGAPLIEAFRAFAAQAPDHLQRLRSGVTMSDLKDILPSAVLERLHLYNSTQKDAACIFVFDRLRHLFDVNMTAYMVRPWEVLAAHAQPSSLTWQTTPVPVVLRHSLMALEKKPLSPEEFPNALPSASRRQLQCAYASVMDFAAHHSLYLFVKGGLIWTPYLAAVSQGARVPASARNASSGRHLTEALKAKMLMELLPLGHPVDWHRFQSHHSVRELPFEARQLRQDFFERHRECFRVYEVIGTTALILGRRDGAPPPAHLLQPPCRSLSDLLRQMALFSIGGAQEACIVNNLSKEARMMVRRYGSLEHIARQLPMWFDVRNEVREQGSAIISYIATDTTPQTRKEQLPAED</sequence>
<organism evidence="2 3">
    <name type="scientific">Trypanosoma rangeli SC58</name>
    <dbReference type="NCBI Taxonomy" id="429131"/>
    <lineage>
        <taxon>Eukaryota</taxon>
        <taxon>Discoba</taxon>
        <taxon>Euglenozoa</taxon>
        <taxon>Kinetoplastea</taxon>
        <taxon>Metakinetoplastina</taxon>
        <taxon>Trypanosomatida</taxon>
        <taxon>Trypanosomatidae</taxon>
        <taxon>Trypanosoma</taxon>
        <taxon>Herpetosoma</taxon>
    </lineage>
</organism>
<dbReference type="Proteomes" id="UP000031737">
    <property type="component" value="Unassembled WGS sequence"/>
</dbReference>
<evidence type="ECO:0000313" key="2">
    <source>
        <dbReference type="EMBL" id="ESL08305.1"/>
    </source>
</evidence>